<dbReference type="NCBIfam" id="NF033447">
    <property type="entry name" value="BrxE_fam"/>
    <property type="match status" value="1"/>
</dbReference>
<evidence type="ECO:0000313" key="2">
    <source>
        <dbReference type="Proteomes" id="UP000055590"/>
    </source>
</evidence>
<dbReference type="EMBL" id="CP012332">
    <property type="protein sequence ID" value="AKU90919.1"/>
    <property type="molecule type" value="Genomic_DNA"/>
</dbReference>
<dbReference type="RefSeq" id="WP_050725308.1">
    <property type="nucleotide sequence ID" value="NZ_CP012332.1"/>
</dbReference>
<proteinExistence type="predicted"/>
<dbReference type="InterPro" id="IPR058690">
    <property type="entry name" value="BrxE"/>
</dbReference>
<dbReference type="Pfam" id="PF26412">
    <property type="entry name" value="BrxE"/>
    <property type="match status" value="1"/>
</dbReference>
<organism evidence="1 2">
    <name type="scientific">Vulgatibacter incomptus</name>
    <dbReference type="NCBI Taxonomy" id="1391653"/>
    <lineage>
        <taxon>Bacteria</taxon>
        <taxon>Pseudomonadati</taxon>
        <taxon>Myxococcota</taxon>
        <taxon>Myxococcia</taxon>
        <taxon>Myxococcales</taxon>
        <taxon>Cystobacterineae</taxon>
        <taxon>Vulgatibacteraceae</taxon>
        <taxon>Vulgatibacter</taxon>
    </lineage>
</organism>
<dbReference type="OrthoDB" id="516356at2"/>
<sequence length="191" mass="21164">MTLATSPISDSTLDRILTLQLTIAWAGEGRCEPSRLGWWQTDVIDSTGGADLLARLLPRTQPWASLEAAREAARQTDAKARGATARPDQLLTLFHLGPELDQRLRERLAQLKRSGIAPAQALPELPNLHAAFDRESLEAQLRHTVEYRITPAGREMRESPPESRDLAVAHLAAALLPFADAWPMPYFRMVA</sequence>
<keyword evidence="2" id="KW-1185">Reference proteome</keyword>
<gene>
    <name evidence="1" type="ORF">AKJ08_1306</name>
</gene>
<dbReference type="STRING" id="1391653.AKJ08_1306"/>
<dbReference type="Proteomes" id="UP000055590">
    <property type="component" value="Chromosome"/>
</dbReference>
<evidence type="ECO:0000313" key="1">
    <source>
        <dbReference type="EMBL" id="AKU90919.1"/>
    </source>
</evidence>
<dbReference type="NCBIfam" id="NF033448">
    <property type="entry name" value="BREX_6_BrxE"/>
    <property type="match status" value="1"/>
</dbReference>
<reference evidence="1 2" key="1">
    <citation type="submission" date="2015-08" db="EMBL/GenBank/DDBJ databases">
        <authorList>
            <person name="Babu N.S."/>
            <person name="Beckwith C.J."/>
            <person name="Beseler K.G."/>
            <person name="Brison A."/>
            <person name="Carone J.V."/>
            <person name="Caskin T.P."/>
            <person name="Diamond M."/>
            <person name="Durham M.E."/>
            <person name="Foxe J.M."/>
            <person name="Go M."/>
            <person name="Henderson B.A."/>
            <person name="Jones I.B."/>
            <person name="McGettigan J.A."/>
            <person name="Micheletti S.J."/>
            <person name="Nasrallah M.E."/>
            <person name="Ortiz D."/>
            <person name="Piller C.R."/>
            <person name="Privatt S.R."/>
            <person name="Schneider S.L."/>
            <person name="Sharp S."/>
            <person name="Smith T.C."/>
            <person name="Stanton J.D."/>
            <person name="Ullery H.E."/>
            <person name="Wilson R.J."/>
            <person name="Serrano M.G."/>
            <person name="Buck G."/>
            <person name="Lee V."/>
            <person name="Wang Y."/>
            <person name="Carvalho R."/>
            <person name="Voegtly L."/>
            <person name="Shi R."/>
            <person name="Duckworth R."/>
            <person name="Johnson A."/>
            <person name="Loviza R."/>
            <person name="Walstead R."/>
            <person name="Shah Z."/>
            <person name="Kiflezghi M."/>
            <person name="Wade K."/>
            <person name="Ball S.L."/>
            <person name="Bradley K.W."/>
            <person name="Asai D.J."/>
            <person name="Bowman C.A."/>
            <person name="Russell D.A."/>
            <person name="Pope W.H."/>
            <person name="Jacobs-Sera D."/>
            <person name="Hendrix R.W."/>
            <person name="Hatfull G.F."/>
        </authorList>
    </citation>
    <scope>NUCLEOTIDE SEQUENCE [LARGE SCALE GENOMIC DNA]</scope>
    <source>
        <strain evidence="1 2">DSM 27710</strain>
    </source>
</reference>
<name>A0A0K1PCS1_9BACT</name>
<dbReference type="KEGG" id="vin:AKJ08_1306"/>
<evidence type="ECO:0008006" key="3">
    <source>
        <dbReference type="Google" id="ProtNLM"/>
    </source>
</evidence>
<dbReference type="AlphaFoldDB" id="A0A0K1PCS1"/>
<accession>A0A0K1PCS1</accession>
<protein>
    <recommendedName>
        <fullName evidence="3">BREX-6 system BrxE protein</fullName>
    </recommendedName>
</protein>